<dbReference type="OMA" id="PMRKEGM"/>
<dbReference type="InterPro" id="IPR044160">
    <property type="entry name" value="TGD4-like"/>
</dbReference>
<evidence type="ECO:0000256" key="1">
    <source>
        <dbReference type="SAM" id="MobiDB-lite"/>
    </source>
</evidence>
<reference evidence="2 3" key="1">
    <citation type="journal article" date="2014" name="Genome Biol.">
        <title>Transcriptome and methylome profiling reveals relics of genome dominance in the mesopolyploid Brassica oleracea.</title>
        <authorList>
            <person name="Parkin I.A."/>
            <person name="Koh C."/>
            <person name="Tang H."/>
            <person name="Robinson S.J."/>
            <person name="Kagale S."/>
            <person name="Clarke W.E."/>
            <person name="Town C.D."/>
            <person name="Nixon J."/>
            <person name="Krishnakumar V."/>
            <person name="Bidwell S.L."/>
            <person name="Denoeud F."/>
            <person name="Belcram H."/>
            <person name="Links M.G."/>
            <person name="Just J."/>
            <person name="Clarke C."/>
            <person name="Bender T."/>
            <person name="Huebert T."/>
            <person name="Mason A.S."/>
            <person name="Pires J.C."/>
            <person name="Barker G."/>
            <person name="Moore J."/>
            <person name="Walley P.G."/>
            <person name="Manoli S."/>
            <person name="Batley J."/>
            <person name="Edwards D."/>
            <person name="Nelson M.N."/>
            <person name="Wang X."/>
            <person name="Paterson A.H."/>
            <person name="King G."/>
            <person name="Bancroft I."/>
            <person name="Chalhoub B."/>
            <person name="Sharpe A.G."/>
        </authorList>
    </citation>
    <scope>NUCLEOTIDE SEQUENCE</scope>
    <source>
        <strain evidence="2 3">cv. TO1000</strain>
    </source>
</reference>
<evidence type="ECO:0000313" key="2">
    <source>
        <dbReference type="EnsemblPlants" id="Bo3g037330.1"/>
    </source>
</evidence>
<accession>A0A0D3B6Q8</accession>
<protein>
    <recommendedName>
        <fullName evidence="4">Protein TRIGALACTOSYLDIACYLGLYCEROL 4, chloroplastic</fullName>
    </recommendedName>
</protein>
<dbReference type="GO" id="GO:0070300">
    <property type="term" value="F:phosphatidic acid binding"/>
    <property type="evidence" value="ECO:0007669"/>
    <property type="project" value="InterPro"/>
</dbReference>
<dbReference type="STRING" id="109376.A0A0D3B6Q8"/>
<evidence type="ECO:0000313" key="3">
    <source>
        <dbReference type="Proteomes" id="UP000032141"/>
    </source>
</evidence>
<dbReference type="GO" id="GO:0034196">
    <property type="term" value="P:acylglycerol transport"/>
    <property type="evidence" value="ECO:0007669"/>
    <property type="project" value="InterPro"/>
</dbReference>
<dbReference type="PANTHER" id="PTHR34954">
    <property type="entry name" value="EXPRESSED PROTEIN"/>
    <property type="match status" value="1"/>
</dbReference>
<dbReference type="AlphaFoldDB" id="A0A0D3B6Q8"/>
<evidence type="ECO:0008006" key="4">
    <source>
        <dbReference type="Google" id="ProtNLM"/>
    </source>
</evidence>
<proteinExistence type="predicted"/>
<dbReference type="Gramene" id="Bo3g037330.1">
    <property type="protein sequence ID" value="Bo3g037330.1"/>
    <property type="gene ID" value="Bo3g037330"/>
</dbReference>
<dbReference type="HOGENOM" id="CLU_046616_0_0_1"/>
<dbReference type="eggNOG" id="ENOG502QTCJ">
    <property type="taxonomic scope" value="Eukaryota"/>
</dbReference>
<dbReference type="GO" id="GO:1990052">
    <property type="term" value="P:ER to chloroplast lipid transport"/>
    <property type="evidence" value="ECO:0007669"/>
    <property type="project" value="InterPro"/>
</dbReference>
<sequence length="449" mass="49264">MANLNSAIDSVFGDQNLSSPQTLEGTARSVPGEPFPVDGARASRSHRIQQLSLLREGFPLGIIPAFAPSSDKRLGSFSLNSLLLSPSSSNWWLGLVGQFKPKKLFTDIKANISKAEEWDLQLFKDTTKHIVDKSLYSLGLWTQIALGSSSSLLLSAERLGEKEGLRKKLMNIFIGLSSLAPETGLQYRFGVHKSKGDPHPVNAADESGCSEVPASLMPGLCAKAAVSYKAKRDLWRPKEEEENNTEDDDDDTPVFLPYDTRLKEPHAAVSGIVGSSLTAWITGRGEKRSLISADAFGSACYTFQKGRFSKLYGDLTRVDARVDVSSASALAKRIFSAVRRSKGSNKTDDDTSGSPRLSLIFQQQVAGPIVFKVDSRFQVGEGKFGAQMEDLIYSLNYSLRLLESGKVVAWYSPMRKEGMVELRVFEFEIVAFVLEEDAKHGKLFFGLTS</sequence>
<dbReference type="Proteomes" id="UP000032141">
    <property type="component" value="Chromosome C3"/>
</dbReference>
<dbReference type="PANTHER" id="PTHR34954:SF3">
    <property type="entry name" value="EXPRESSED PROTEIN"/>
    <property type="match status" value="1"/>
</dbReference>
<reference evidence="2" key="2">
    <citation type="submission" date="2015-03" db="UniProtKB">
        <authorList>
            <consortium name="EnsemblPlants"/>
        </authorList>
    </citation>
    <scope>IDENTIFICATION</scope>
</reference>
<feature type="region of interest" description="Disordered" evidence="1">
    <location>
        <begin position="13"/>
        <end position="42"/>
    </location>
</feature>
<organism evidence="2 3">
    <name type="scientific">Brassica oleracea var. oleracea</name>
    <dbReference type="NCBI Taxonomy" id="109376"/>
    <lineage>
        <taxon>Eukaryota</taxon>
        <taxon>Viridiplantae</taxon>
        <taxon>Streptophyta</taxon>
        <taxon>Embryophyta</taxon>
        <taxon>Tracheophyta</taxon>
        <taxon>Spermatophyta</taxon>
        <taxon>Magnoliopsida</taxon>
        <taxon>eudicotyledons</taxon>
        <taxon>Gunneridae</taxon>
        <taxon>Pentapetalae</taxon>
        <taxon>rosids</taxon>
        <taxon>malvids</taxon>
        <taxon>Brassicales</taxon>
        <taxon>Brassicaceae</taxon>
        <taxon>Brassiceae</taxon>
        <taxon>Brassica</taxon>
    </lineage>
</organism>
<name>A0A0D3B6Q8_BRAOL</name>
<keyword evidence="3" id="KW-1185">Reference proteome</keyword>
<dbReference type="EnsemblPlants" id="Bo3g037330.1">
    <property type="protein sequence ID" value="Bo3g037330.1"/>
    <property type="gene ID" value="Bo3g037330"/>
</dbReference>
<feature type="compositionally biased region" description="Polar residues" evidence="1">
    <location>
        <begin position="13"/>
        <end position="24"/>
    </location>
</feature>
<dbReference type="GO" id="GO:0009941">
    <property type="term" value="C:chloroplast envelope"/>
    <property type="evidence" value="ECO:0007669"/>
    <property type="project" value="TreeGrafter"/>
</dbReference>